<dbReference type="GO" id="GO:0032259">
    <property type="term" value="P:methylation"/>
    <property type="evidence" value="ECO:0007669"/>
    <property type="project" value="UniProtKB-KW"/>
</dbReference>
<name>A0A239FQZ7_9NOCA</name>
<reference evidence="2" key="1">
    <citation type="submission" date="2017-06" db="EMBL/GenBank/DDBJ databases">
        <authorList>
            <person name="Varghese N."/>
            <person name="Submissions S."/>
        </authorList>
    </citation>
    <scope>NUCLEOTIDE SEQUENCE [LARGE SCALE GENOMIC DNA]</scope>
    <source>
        <strain evidence="2">JCM 23211</strain>
    </source>
</reference>
<keyword evidence="2" id="KW-1185">Reference proteome</keyword>
<dbReference type="RefSeq" id="WP_217899930.1">
    <property type="nucleotide sequence ID" value="NZ_FZOW01000003.1"/>
</dbReference>
<keyword evidence="1" id="KW-0808">Transferase</keyword>
<evidence type="ECO:0000313" key="2">
    <source>
        <dbReference type="Proteomes" id="UP000198327"/>
    </source>
</evidence>
<dbReference type="Proteomes" id="UP000198327">
    <property type="component" value="Unassembled WGS sequence"/>
</dbReference>
<dbReference type="GO" id="GO:0003677">
    <property type="term" value="F:DNA binding"/>
    <property type="evidence" value="ECO:0007669"/>
    <property type="project" value="InterPro"/>
</dbReference>
<protein>
    <submittedName>
        <fullName evidence="1">DNA N-6-adenine-methyltransferase (Dam)</fullName>
    </submittedName>
</protein>
<evidence type="ECO:0000313" key="1">
    <source>
        <dbReference type="EMBL" id="SNS58314.1"/>
    </source>
</evidence>
<dbReference type="GO" id="GO:0009307">
    <property type="term" value="P:DNA restriction-modification system"/>
    <property type="evidence" value="ECO:0007669"/>
    <property type="project" value="InterPro"/>
</dbReference>
<dbReference type="EMBL" id="FZOW01000003">
    <property type="protein sequence ID" value="SNS58314.1"/>
    <property type="molecule type" value="Genomic_DNA"/>
</dbReference>
<sequence length="176" mass="19389">MSEALFDFPECPPIPKRRRAMGGHQSSRAETTTWLTPRFVLDALGEFDLDPCGAPNWPTAQRHIILPEDGLAAPWSGRVWLNPPYGNEAAVWLEKLAEHGRGLALIFARTETQWFVSEVWEKATAVLFLHGRIRFHRADGSVPDSTSGAPSCLVAYSIEDADVLRSCSLAGTCVSL</sequence>
<dbReference type="InterPro" id="IPR008593">
    <property type="entry name" value="Dam_MeTrfase"/>
</dbReference>
<dbReference type="Pfam" id="PF05869">
    <property type="entry name" value="Dam"/>
    <property type="match status" value="1"/>
</dbReference>
<gene>
    <name evidence="1" type="ORF">SAMN05421642_103381</name>
</gene>
<organism evidence="1 2">
    <name type="scientific">Rhodococcoides kyotonense</name>
    <dbReference type="NCBI Taxonomy" id="398843"/>
    <lineage>
        <taxon>Bacteria</taxon>
        <taxon>Bacillati</taxon>
        <taxon>Actinomycetota</taxon>
        <taxon>Actinomycetes</taxon>
        <taxon>Mycobacteriales</taxon>
        <taxon>Nocardiaceae</taxon>
        <taxon>Rhodococcoides</taxon>
    </lineage>
</organism>
<dbReference type="AlphaFoldDB" id="A0A239FQZ7"/>
<proteinExistence type="predicted"/>
<dbReference type="GO" id="GO:0009007">
    <property type="term" value="F:site-specific DNA-methyltransferase (adenine-specific) activity"/>
    <property type="evidence" value="ECO:0007669"/>
    <property type="project" value="InterPro"/>
</dbReference>
<accession>A0A239FQZ7</accession>
<keyword evidence="1" id="KW-0489">Methyltransferase</keyword>